<proteinExistence type="predicted"/>
<dbReference type="EMBL" id="LAZR01069528">
    <property type="protein sequence ID" value="KKK47542.1"/>
    <property type="molecule type" value="Genomic_DNA"/>
</dbReference>
<gene>
    <name evidence="1" type="ORF">LCGC14_3154130</name>
</gene>
<dbReference type="InterPro" id="IPR036278">
    <property type="entry name" value="Sialidase_sf"/>
</dbReference>
<evidence type="ECO:0000313" key="1">
    <source>
        <dbReference type="EMBL" id="KKK47542.1"/>
    </source>
</evidence>
<organism evidence="1">
    <name type="scientific">marine sediment metagenome</name>
    <dbReference type="NCBI Taxonomy" id="412755"/>
    <lineage>
        <taxon>unclassified sequences</taxon>
        <taxon>metagenomes</taxon>
        <taxon>ecological metagenomes</taxon>
    </lineage>
</organism>
<feature type="non-terminal residue" evidence="1">
    <location>
        <position position="157"/>
    </location>
</feature>
<evidence type="ECO:0008006" key="2">
    <source>
        <dbReference type="Google" id="ProtNLM"/>
    </source>
</evidence>
<sequence length="157" mass="17679">MFEDNVAVPMDPSRTHRGLSGSILRMKDGSLLFIHGIETNPEKCEGWIEARTSQDDGRTWGEPFSPLPRVENFEAISPSLMRLDNGDILFFYILDVLSARPQGWSDFTTTLNQHMYVRRSSDEGVTWSDPICATHFPGLCESQADKAMRLSSGRIVI</sequence>
<protein>
    <recommendedName>
        <fullName evidence="2">Sialidase domain-containing protein</fullName>
    </recommendedName>
</protein>
<accession>A0A0F8VTA2</accession>
<reference evidence="1" key="1">
    <citation type="journal article" date="2015" name="Nature">
        <title>Complex archaea that bridge the gap between prokaryotes and eukaryotes.</title>
        <authorList>
            <person name="Spang A."/>
            <person name="Saw J.H."/>
            <person name="Jorgensen S.L."/>
            <person name="Zaremba-Niedzwiedzka K."/>
            <person name="Martijn J."/>
            <person name="Lind A.E."/>
            <person name="van Eijk R."/>
            <person name="Schleper C."/>
            <person name="Guy L."/>
            <person name="Ettema T.J."/>
        </authorList>
    </citation>
    <scope>NUCLEOTIDE SEQUENCE</scope>
</reference>
<dbReference type="CDD" id="cd15482">
    <property type="entry name" value="Sialidase_non-viral"/>
    <property type="match status" value="1"/>
</dbReference>
<dbReference type="SUPFAM" id="SSF50939">
    <property type="entry name" value="Sialidases"/>
    <property type="match status" value="1"/>
</dbReference>
<name>A0A0F8VTA2_9ZZZZ</name>
<comment type="caution">
    <text evidence="1">The sequence shown here is derived from an EMBL/GenBank/DDBJ whole genome shotgun (WGS) entry which is preliminary data.</text>
</comment>
<dbReference type="Gene3D" id="2.120.10.10">
    <property type="match status" value="1"/>
</dbReference>
<dbReference type="AlphaFoldDB" id="A0A0F8VTA2"/>